<dbReference type="InterPro" id="IPR051716">
    <property type="entry name" value="Plant_RL_S/T_kinase"/>
</dbReference>
<dbReference type="Pfam" id="PF00069">
    <property type="entry name" value="Pkinase"/>
    <property type="match status" value="1"/>
</dbReference>
<feature type="non-terminal residue" evidence="23">
    <location>
        <position position="652"/>
    </location>
</feature>
<protein>
    <recommendedName>
        <fullName evidence="3">non-specific serine/threonine protein kinase</fullName>
        <ecNumber evidence="3">2.7.11.1</ecNumber>
    </recommendedName>
</protein>
<evidence type="ECO:0000256" key="14">
    <source>
        <dbReference type="ARBA" id="ARBA00022989"/>
    </source>
</evidence>
<dbReference type="PRINTS" id="PR00019">
    <property type="entry name" value="LEURICHRPT"/>
</dbReference>
<dbReference type="InterPro" id="IPR003591">
    <property type="entry name" value="Leu-rich_rpt_typical-subtyp"/>
</dbReference>
<dbReference type="GO" id="GO:0004674">
    <property type="term" value="F:protein serine/threonine kinase activity"/>
    <property type="evidence" value="ECO:0007669"/>
    <property type="project" value="UniProtKB-KW"/>
</dbReference>
<evidence type="ECO:0000256" key="4">
    <source>
        <dbReference type="ARBA" id="ARBA00022527"/>
    </source>
</evidence>
<dbReference type="PANTHER" id="PTHR48053">
    <property type="entry name" value="LEUCINE RICH REPEAT FAMILY PROTEIN, EXPRESSED"/>
    <property type="match status" value="1"/>
</dbReference>
<dbReference type="GO" id="GO:0005524">
    <property type="term" value="F:ATP binding"/>
    <property type="evidence" value="ECO:0007669"/>
    <property type="project" value="UniProtKB-UniRule"/>
</dbReference>
<dbReference type="GO" id="GO:0005886">
    <property type="term" value="C:plasma membrane"/>
    <property type="evidence" value="ECO:0007669"/>
    <property type="project" value="UniProtKB-SubCell"/>
</dbReference>
<name>A0A2P5A8N1_PARAD</name>
<evidence type="ECO:0000313" key="23">
    <source>
        <dbReference type="EMBL" id="PON32890.1"/>
    </source>
</evidence>
<evidence type="ECO:0000256" key="10">
    <source>
        <dbReference type="ARBA" id="ARBA00022737"/>
    </source>
</evidence>
<dbReference type="PANTHER" id="PTHR48053:SF126">
    <property type="entry name" value="MDIS1-INTERACTING RECEPTOR LIKE KINASE 2-LIKE ISOFORM X1"/>
    <property type="match status" value="1"/>
</dbReference>
<evidence type="ECO:0000256" key="18">
    <source>
        <dbReference type="ARBA" id="ARBA00047899"/>
    </source>
</evidence>
<dbReference type="PROSITE" id="PS00109">
    <property type="entry name" value="PROTEIN_KINASE_TYR"/>
    <property type="match status" value="1"/>
</dbReference>
<feature type="domain" description="Protein kinase" evidence="22">
    <location>
        <begin position="480"/>
        <end position="652"/>
    </location>
</feature>
<keyword evidence="15 21" id="KW-0472">Membrane</keyword>
<evidence type="ECO:0000256" key="2">
    <source>
        <dbReference type="ARBA" id="ARBA00004479"/>
    </source>
</evidence>
<evidence type="ECO:0000256" key="19">
    <source>
        <dbReference type="ARBA" id="ARBA00048679"/>
    </source>
</evidence>
<dbReference type="Gene3D" id="3.80.10.10">
    <property type="entry name" value="Ribonuclease Inhibitor"/>
    <property type="match status" value="3"/>
</dbReference>
<gene>
    <name evidence="23" type="ORF">PanWU01x14_357270</name>
</gene>
<evidence type="ECO:0000256" key="9">
    <source>
        <dbReference type="ARBA" id="ARBA00022729"/>
    </source>
</evidence>
<evidence type="ECO:0000256" key="20">
    <source>
        <dbReference type="PROSITE-ProRule" id="PRU10141"/>
    </source>
</evidence>
<evidence type="ECO:0000256" key="11">
    <source>
        <dbReference type="ARBA" id="ARBA00022741"/>
    </source>
</evidence>
<evidence type="ECO:0000256" key="12">
    <source>
        <dbReference type="ARBA" id="ARBA00022777"/>
    </source>
</evidence>
<evidence type="ECO:0000256" key="6">
    <source>
        <dbReference type="ARBA" id="ARBA00022614"/>
    </source>
</evidence>
<comment type="caution">
    <text evidence="23">The sequence shown here is derived from an EMBL/GenBank/DDBJ whole genome shotgun (WGS) entry which is preliminary data.</text>
</comment>
<dbReference type="InterPro" id="IPR000719">
    <property type="entry name" value="Prot_kinase_dom"/>
</dbReference>
<dbReference type="InterPro" id="IPR017441">
    <property type="entry name" value="Protein_kinase_ATP_BS"/>
</dbReference>
<dbReference type="FunFam" id="3.30.200.20:FF:000309">
    <property type="entry name" value="Leucine-rich repeat receptor protein kinase MSP1"/>
    <property type="match status" value="1"/>
</dbReference>
<dbReference type="STRING" id="3476.A0A2P5A8N1"/>
<keyword evidence="12 23" id="KW-0418">Kinase</keyword>
<evidence type="ECO:0000256" key="13">
    <source>
        <dbReference type="ARBA" id="ARBA00022840"/>
    </source>
</evidence>
<dbReference type="InterPro" id="IPR008266">
    <property type="entry name" value="Tyr_kinase_AS"/>
</dbReference>
<sequence>MASSISISSFVGVVALATFIFTYVSTASKSPRLVLEADAMLHCGWWSEYVNNTISHCNWPGVTCDDAGSVTEISLSHRYGKENILLEKLDLSCLPNLVHLNLADAGLIGRIPPEIGTLSKLNHLDLSRNSLTGQLPLSLANLSQLVKLDLCDNKLNGFIPYQLGSLKNLVALNLSMNFFGGPIPSALGLLTNLTHLDLSSNKIEGQLPYSITRLAQLEMLDASSNRINGSIPLQMGEQGNLSCLNLSNNVMSGIIPNDITLLPNLRLLDLSSNSFHGAVPVTKYSFSPLEIIDLSRNYLIGGIPVEICFIVTLTTLDLSNNSIGGQIPYCLDNLIKLTSLNLAYNNLNGQIPLSLVSLLEMNLLNNSLVAQVPDKYRYCFPAKAFVGNKKLCGNIKGLRHCDLPFFSIIMLLVPMSICIGASLFLVISYIFSLVWILIQWPGVKKVNPVNIETKNEDAFSIWNYDGQIAYEDIIKATQDFDIRCCIGSGGYGSVYRAQLPNGKIVALKKLHESEAEEPALRKSFTNEVKTLTEIRHRNIVRLNGFCLHKRSMFLIYEYMERGSLFCVLSNDAEAMELDWSKRVNVIKGIAHALSYMHHDCSSPIVHRDVTSTNILLNSKLEAFVSDFGTAKLIDPDSSNQTMMAGTYGYIAP</sequence>
<evidence type="ECO:0000256" key="17">
    <source>
        <dbReference type="ARBA" id="ARBA00023180"/>
    </source>
</evidence>
<dbReference type="InterPro" id="IPR001611">
    <property type="entry name" value="Leu-rich_rpt"/>
</dbReference>
<comment type="catalytic activity">
    <reaction evidence="19">
        <text>L-seryl-[protein] + ATP = O-phospho-L-seryl-[protein] + ADP + H(+)</text>
        <dbReference type="Rhea" id="RHEA:17989"/>
        <dbReference type="Rhea" id="RHEA-COMP:9863"/>
        <dbReference type="Rhea" id="RHEA-COMP:11604"/>
        <dbReference type="ChEBI" id="CHEBI:15378"/>
        <dbReference type="ChEBI" id="CHEBI:29999"/>
        <dbReference type="ChEBI" id="CHEBI:30616"/>
        <dbReference type="ChEBI" id="CHEBI:83421"/>
        <dbReference type="ChEBI" id="CHEBI:456216"/>
        <dbReference type="EC" id="2.7.11.1"/>
    </reaction>
</comment>
<dbReference type="FunFam" id="3.80.10.10:FF:000095">
    <property type="entry name" value="LRR receptor-like serine/threonine-protein kinase GSO1"/>
    <property type="match status" value="1"/>
</dbReference>
<keyword evidence="16" id="KW-0675">Receptor</keyword>
<evidence type="ECO:0000256" key="16">
    <source>
        <dbReference type="ARBA" id="ARBA00023170"/>
    </source>
</evidence>
<keyword evidence="17" id="KW-0325">Glycoprotein</keyword>
<evidence type="ECO:0000313" key="24">
    <source>
        <dbReference type="Proteomes" id="UP000237105"/>
    </source>
</evidence>
<evidence type="ECO:0000256" key="3">
    <source>
        <dbReference type="ARBA" id="ARBA00012513"/>
    </source>
</evidence>
<evidence type="ECO:0000256" key="8">
    <source>
        <dbReference type="ARBA" id="ARBA00022692"/>
    </source>
</evidence>
<evidence type="ECO:0000256" key="1">
    <source>
        <dbReference type="ARBA" id="ARBA00004236"/>
    </source>
</evidence>
<evidence type="ECO:0000256" key="5">
    <source>
        <dbReference type="ARBA" id="ARBA00022553"/>
    </source>
</evidence>
<comment type="subcellular location">
    <subcellularLocation>
        <location evidence="1">Cell membrane</location>
    </subcellularLocation>
    <subcellularLocation>
        <location evidence="2">Membrane</location>
        <topology evidence="2">Single-pass type I membrane protein</topology>
    </subcellularLocation>
</comment>
<feature type="transmembrane region" description="Helical" evidence="21">
    <location>
        <begin position="405"/>
        <end position="438"/>
    </location>
</feature>
<dbReference type="EC" id="2.7.11.1" evidence="3"/>
<feature type="binding site" evidence="20">
    <location>
        <position position="508"/>
    </location>
    <ligand>
        <name>ATP</name>
        <dbReference type="ChEBI" id="CHEBI:30616"/>
    </ligand>
</feature>
<dbReference type="Proteomes" id="UP000237105">
    <property type="component" value="Unassembled WGS sequence"/>
</dbReference>
<comment type="catalytic activity">
    <reaction evidence="18">
        <text>L-threonyl-[protein] + ATP = O-phospho-L-threonyl-[protein] + ADP + H(+)</text>
        <dbReference type="Rhea" id="RHEA:46608"/>
        <dbReference type="Rhea" id="RHEA-COMP:11060"/>
        <dbReference type="Rhea" id="RHEA-COMP:11605"/>
        <dbReference type="ChEBI" id="CHEBI:15378"/>
        <dbReference type="ChEBI" id="CHEBI:30013"/>
        <dbReference type="ChEBI" id="CHEBI:30616"/>
        <dbReference type="ChEBI" id="CHEBI:61977"/>
        <dbReference type="ChEBI" id="CHEBI:456216"/>
        <dbReference type="EC" id="2.7.11.1"/>
    </reaction>
</comment>
<dbReference type="Pfam" id="PF00560">
    <property type="entry name" value="LRR_1"/>
    <property type="match status" value="3"/>
</dbReference>
<keyword evidence="10" id="KW-0677">Repeat</keyword>
<dbReference type="SUPFAM" id="SSF56112">
    <property type="entry name" value="Protein kinase-like (PK-like)"/>
    <property type="match status" value="1"/>
</dbReference>
<dbReference type="Gene3D" id="1.10.510.10">
    <property type="entry name" value="Transferase(Phosphotransferase) domain 1"/>
    <property type="match status" value="1"/>
</dbReference>
<dbReference type="PROSITE" id="PS00107">
    <property type="entry name" value="PROTEIN_KINASE_ATP"/>
    <property type="match status" value="1"/>
</dbReference>
<dbReference type="OrthoDB" id="676979at2759"/>
<keyword evidence="11 20" id="KW-0547">Nucleotide-binding</keyword>
<keyword evidence="4" id="KW-0723">Serine/threonine-protein kinase</keyword>
<dbReference type="SMART" id="SM00369">
    <property type="entry name" value="LRR_TYP"/>
    <property type="match status" value="5"/>
</dbReference>
<dbReference type="AlphaFoldDB" id="A0A2P5A8N1"/>
<evidence type="ECO:0000256" key="21">
    <source>
        <dbReference type="SAM" id="Phobius"/>
    </source>
</evidence>
<dbReference type="InterPro" id="IPR032675">
    <property type="entry name" value="LRR_dom_sf"/>
</dbReference>
<keyword evidence="24" id="KW-1185">Reference proteome</keyword>
<evidence type="ECO:0000256" key="7">
    <source>
        <dbReference type="ARBA" id="ARBA00022679"/>
    </source>
</evidence>
<dbReference type="Pfam" id="PF13855">
    <property type="entry name" value="LRR_8"/>
    <property type="match status" value="2"/>
</dbReference>
<keyword evidence="14 21" id="KW-1133">Transmembrane helix</keyword>
<evidence type="ECO:0000256" key="15">
    <source>
        <dbReference type="ARBA" id="ARBA00023136"/>
    </source>
</evidence>
<keyword evidence="9" id="KW-0732">Signal</keyword>
<keyword evidence="13 20" id="KW-0067">ATP-binding</keyword>
<dbReference type="EMBL" id="JXTB01000773">
    <property type="protein sequence ID" value="PON32890.1"/>
    <property type="molecule type" value="Genomic_DNA"/>
</dbReference>
<dbReference type="InterPro" id="IPR011009">
    <property type="entry name" value="Kinase-like_dom_sf"/>
</dbReference>
<keyword evidence="5" id="KW-0597">Phosphoprotein</keyword>
<dbReference type="SUPFAM" id="SSF52058">
    <property type="entry name" value="L domain-like"/>
    <property type="match status" value="1"/>
</dbReference>
<keyword evidence="6" id="KW-0433">Leucine-rich repeat</keyword>
<evidence type="ECO:0000259" key="22">
    <source>
        <dbReference type="PROSITE" id="PS50011"/>
    </source>
</evidence>
<accession>A0A2P5A8N1</accession>
<keyword evidence="7" id="KW-0808">Transferase</keyword>
<organism evidence="23 24">
    <name type="scientific">Parasponia andersonii</name>
    <name type="common">Sponia andersonii</name>
    <dbReference type="NCBI Taxonomy" id="3476"/>
    <lineage>
        <taxon>Eukaryota</taxon>
        <taxon>Viridiplantae</taxon>
        <taxon>Streptophyta</taxon>
        <taxon>Embryophyta</taxon>
        <taxon>Tracheophyta</taxon>
        <taxon>Spermatophyta</taxon>
        <taxon>Magnoliopsida</taxon>
        <taxon>eudicotyledons</taxon>
        <taxon>Gunneridae</taxon>
        <taxon>Pentapetalae</taxon>
        <taxon>rosids</taxon>
        <taxon>fabids</taxon>
        <taxon>Rosales</taxon>
        <taxon>Cannabaceae</taxon>
        <taxon>Parasponia</taxon>
    </lineage>
</organism>
<dbReference type="PROSITE" id="PS50011">
    <property type="entry name" value="PROTEIN_KINASE_DOM"/>
    <property type="match status" value="1"/>
</dbReference>
<proteinExistence type="predicted"/>
<reference evidence="24" key="1">
    <citation type="submission" date="2016-06" db="EMBL/GenBank/DDBJ databases">
        <title>Parallel loss of symbiosis genes in relatives of nitrogen-fixing non-legume Parasponia.</title>
        <authorList>
            <person name="Van Velzen R."/>
            <person name="Holmer R."/>
            <person name="Bu F."/>
            <person name="Rutten L."/>
            <person name="Van Zeijl A."/>
            <person name="Liu W."/>
            <person name="Santuari L."/>
            <person name="Cao Q."/>
            <person name="Sharma T."/>
            <person name="Shen D."/>
            <person name="Roswanjaya Y."/>
            <person name="Wardhani T."/>
            <person name="Kalhor M.S."/>
            <person name="Jansen J."/>
            <person name="Van den Hoogen J."/>
            <person name="Gungor B."/>
            <person name="Hartog M."/>
            <person name="Hontelez J."/>
            <person name="Verver J."/>
            <person name="Yang W.-C."/>
            <person name="Schijlen E."/>
            <person name="Repin R."/>
            <person name="Schilthuizen M."/>
            <person name="Schranz E."/>
            <person name="Heidstra R."/>
            <person name="Miyata K."/>
            <person name="Fedorova E."/>
            <person name="Kohlen W."/>
            <person name="Bisseling T."/>
            <person name="Smit S."/>
            <person name="Geurts R."/>
        </authorList>
    </citation>
    <scope>NUCLEOTIDE SEQUENCE [LARGE SCALE GENOMIC DNA]</scope>
    <source>
        <strain evidence="24">cv. WU1-14</strain>
    </source>
</reference>
<keyword evidence="8 21" id="KW-0812">Transmembrane</keyword>
<dbReference type="Gene3D" id="3.30.200.20">
    <property type="entry name" value="Phosphorylase Kinase, domain 1"/>
    <property type="match status" value="1"/>
</dbReference>